<protein>
    <submittedName>
        <fullName evidence="2">Uncharacterized protein</fullName>
    </submittedName>
</protein>
<dbReference type="Proteomes" id="UP000014629">
    <property type="component" value="Unassembled WGS sequence"/>
</dbReference>
<reference evidence="2 3" key="1">
    <citation type="submission" date="2013-02" db="EMBL/GenBank/DDBJ databases">
        <title>Draft Genome Sequence of Streptomyces aurantiacus, Which Produces Setomimycin.</title>
        <authorList>
            <person name="Gruening B.A."/>
            <person name="Praeg A."/>
            <person name="Erxleben A."/>
            <person name="Guenther S."/>
            <person name="Mueller M."/>
        </authorList>
    </citation>
    <scope>NUCLEOTIDE SEQUENCE [LARGE SCALE GENOMIC DNA]</scope>
    <source>
        <strain evidence="2 3">JA 4570</strain>
    </source>
</reference>
<evidence type="ECO:0000313" key="2">
    <source>
        <dbReference type="EMBL" id="EPH45400.1"/>
    </source>
</evidence>
<keyword evidence="1" id="KW-1133">Transmembrane helix</keyword>
<dbReference type="EMBL" id="AOPZ01000059">
    <property type="protein sequence ID" value="EPH45400.1"/>
    <property type="molecule type" value="Genomic_DNA"/>
</dbReference>
<name>S4A3V8_9ACTN</name>
<dbReference type="AlphaFoldDB" id="S4A3V8"/>
<sequence length="68" mass="6852">MLSTLVAGALTIAHLVEGRVDSTSLLYVLRPDGVPSPLPALSAAVAALASLMVVAAAVARLRTAASRQ</sequence>
<dbReference type="RefSeq" id="WP_016639675.1">
    <property type="nucleotide sequence ID" value="NZ_AOPZ01000059.1"/>
</dbReference>
<keyword evidence="1" id="KW-0472">Membrane</keyword>
<comment type="caution">
    <text evidence="2">The sequence shown here is derived from an EMBL/GenBank/DDBJ whole genome shotgun (WGS) entry which is preliminary data.</text>
</comment>
<accession>S4A3V8</accession>
<evidence type="ECO:0000313" key="3">
    <source>
        <dbReference type="Proteomes" id="UP000014629"/>
    </source>
</evidence>
<feature type="transmembrane region" description="Helical" evidence="1">
    <location>
        <begin position="42"/>
        <end position="61"/>
    </location>
</feature>
<proteinExistence type="predicted"/>
<keyword evidence="3" id="KW-1185">Reference proteome</keyword>
<organism evidence="2 3">
    <name type="scientific">Streptomyces aurantiacus JA 4570</name>
    <dbReference type="NCBI Taxonomy" id="1286094"/>
    <lineage>
        <taxon>Bacteria</taxon>
        <taxon>Bacillati</taxon>
        <taxon>Actinomycetota</taxon>
        <taxon>Actinomycetes</taxon>
        <taxon>Kitasatosporales</taxon>
        <taxon>Streptomycetaceae</taxon>
        <taxon>Streptomyces</taxon>
        <taxon>Streptomyces aurantiacus group</taxon>
    </lineage>
</organism>
<gene>
    <name evidence="2" type="ORF">STRAU_1545</name>
</gene>
<evidence type="ECO:0000256" key="1">
    <source>
        <dbReference type="SAM" id="Phobius"/>
    </source>
</evidence>
<keyword evidence="1" id="KW-0812">Transmembrane</keyword>
<dbReference type="PATRIC" id="fig|1286094.4.peg.1523"/>